<dbReference type="Proteomes" id="UP001237642">
    <property type="component" value="Unassembled WGS sequence"/>
</dbReference>
<dbReference type="PANTHER" id="PTHR31500">
    <property type="entry name" value="AT-HOOK MOTIF NUCLEAR-LOCALIZED PROTEIN 9"/>
    <property type="match status" value="1"/>
</dbReference>
<sequence length="203" mass="22323">MASTSVPPAFGASFLESSGEDFGNVDLQGVSFASGKSFTPWVIDVDAGQDVMSKIMEFCEKVPDQVVYVISAIGTLSEITFTFPFIDKITYEGRFKIISLSGLFEPINRGGRERKGGVNIIFARRDGCKEGGPVVGQLKVANFVRVVIGTFRTNFKKLTSEESHWEKEPKFVEDKEENYGQEDDVGPSGVHEHETIDDANPSI</sequence>
<feature type="region of interest" description="Disordered" evidence="5">
    <location>
        <begin position="164"/>
        <end position="203"/>
    </location>
</feature>
<keyword evidence="1 4" id="KW-0805">Transcription regulation</keyword>
<dbReference type="Gene3D" id="3.30.1330.80">
    <property type="entry name" value="Hypothetical protein, similar to alpha- acetolactate decarboxylase, domain 2"/>
    <property type="match status" value="1"/>
</dbReference>
<gene>
    <name evidence="7" type="ORF">POM88_032504</name>
</gene>
<evidence type="ECO:0000256" key="2">
    <source>
        <dbReference type="ARBA" id="ARBA00023125"/>
    </source>
</evidence>
<keyword evidence="2 4" id="KW-0238">DNA-binding</keyword>
<evidence type="ECO:0000259" key="6">
    <source>
        <dbReference type="PROSITE" id="PS51742"/>
    </source>
</evidence>
<organism evidence="7 8">
    <name type="scientific">Heracleum sosnowskyi</name>
    <dbReference type="NCBI Taxonomy" id="360622"/>
    <lineage>
        <taxon>Eukaryota</taxon>
        <taxon>Viridiplantae</taxon>
        <taxon>Streptophyta</taxon>
        <taxon>Embryophyta</taxon>
        <taxon>Tracheophyta</taxon>
        <taxon>Spermatophyta</taxon>
        <taxon>Magnoliopsida</taxon>
        <taxon>eudicotyledons</taxon>
        <taxon>Gunneridae</taxon>
        <taxon>Pentapetalae</taxon>
        <taxon>asterids</taxon>
        <taxon>campanulids</taxon>
        <taxon>Apiales</taxon>
        <taxon>Apiaceae</taxon>
        <taxon>Apioideae</taxon>
        <taxon>apioid superclade</taxon>
        <taxon>Tordylieae</taxon>
        <taxon>Tordyliinae</taxon>
        <taxon>Heracleum</taxon>
    </lineage>
</organism>
<reference evidence="7" key="1">
    <citation type="submission" date="2023-02" db="EMBL/GenBank/DDBJ databases">
        <title>Genome of toxic invasive species Heracleum sosnowskyi carries increased number of genes despite the absence of recent whole-genome duplications.</title>
        <authorList>
            <person name="Schelkunov M."/>
            <person name="Shtratnikova V."/>
            <person name="Makarenko M."/>
            <person name="Klepikova A."/>
            <person name="Omelchenko D."/>
            <person name="Novikova G."/>
            <person name="Obukhova E."/>
            <person name="Bogdanov V."/>
            <person name="Penin A."/>
            <person name="Logacheva M."/>
        </authorList>
    </citation>
    <scope>NUCLEOTIDE SEQUENCE</scope>
    <source>
        <strain evidence="7">Hsosn_3</strain>
        <tissue evidence="7">Leaf</tissue>
    </source>
</reference>
<feature type="domain" description="PPC" evidence="6">
    <location>
        <begin position="35"/>
        <end position="172"/>
    </location>
</feature>
<dbReference type="EMBL" id="JAUIZM010000007">
    <property type="protein sequence ID" value="KAK1376311.1"/>
    <property type="molecule type" value="Genomic_DNA"/>
</dbReference>
<evidence type="ECO:0000256" key="3">
    <source>
        <dbReference type="ARBA" id="ARBA00023163"/>
    </source>
</evidence>
<feature type="compositionally biased region" description="Basic and acidic residues" evidence="5">
    <location>
        <begin position="164"/>
        <end position="173"/>
    </location>
</feature>
<dbReference type="AlphaFoldDB" id="A0AAD8HZR1"/>
<dbReference type="SUPFAM" id="SSF117856">
    <property type="entry name" value="AF0104/ALDC/Ptd012-like"/>
    <property type="match status" value="1"/>
</dbReference>
<dbReference type="GO" id="GO:0003680">
    <property type="term" value="F:minor groove of adenine-thymine-rich DNA binding"/>
    <property type="evidence" value="ECO:0007669"/>
    <property type="project" value="UniProtKB-UniRule"/>
</dbReference>
<dbReference type="PROSITE" id="PS51742">
    <property type="entry name" value="PPC"/>
    <property type="match status" value="1"/>
</dbReference>
<comment type="domain">
    <text evidence="4">The PPC domain mediates interactions between AHL proteins.</text>
</comment>
<evidence type="ECO:0000256" key="4">
    <source>
        <dbReference type="RuleBase" id="RU367031"/>
    </source>
</evidence>
<feature type="compositionally biased region" description="Acidic residues" evidence="5">
    <location>
        <begin position="174"/>
        <end position="185"/>
    </location>
</feature>
<comment type="subcellular location">
    <subcellularLocation>
        <location evidence="4">Nucleus</location>
    </subcellularLocation>
</comment>
<comment type="function">
    <text evidence="4">Transcription factor that specifically binds AT-rich DNA sequences related to the nuclear matrix attachment regions (MARs).</text>
</comment>
<keyword evidence="8" id="KW-1185">Reference proteome</keyword>
<evidence type="ECO:0000256" key="1">
    <source>
        <dbReference type="ARBA" id="ARBA00023015"/>
    </source>
</evidence>
<name>A0AAD8HZR1_9APIA</name>
<proteinExistence type="predicted"/>
<dbReference type="Pfam" id="PF03479">
    <property type="entry name" value="PCC"/>
    <property type="match status" value="1"/>
</dbReference>
<comment type="caution">
    <text evidence="7">The sequence shown here is derived from an EMBL/GenBank/DDBJ whole genome shotgun (WGS) entry which is preliminary data.</text>
</comment>
<dbReference type="PANTHER" id="PTHR31500:SF57">
    <property type="entry name" value="AT-HOOK MOTIF NUCLEAR-LOCALIZED PROTEIN 10"/>
    <property type="match status" value="1"/>
</dbReference>
<keyword evidence="3 4" id="KW-0804">Transcription</keyword>
<dbReference type="InterPro" id="IPR005175">
    <property type="entry name" value="PPC_dom"/>
</dbReference>
<evidence type="ECO:0000313" key="7">
    <source>
        <dbReference type="EMBL" id="KAK1376311.1"/>
    </source>
</evidence>
<dbReference type="InterPro" id="IPR039605">
    <property type="entry name" value="AHL"/>
</dbReference>
<dbReference type="CDD" id="cd11378">
    <property type="entry name" value="DUF296"/>
    <property type="match status" value="1"/>
</dbReference>
<evidence type="ECO:0000313" key="8">
    <source>
        <dbReference type="Proteomes" id="UP001237642"/>
    </source>
</evidence>
<protein>
    <recommendedName>
        <fullName evidence="4">AT-hook motif nuclear-localized protein</fullName>
    </recommendedName>
</protein>
<dbReference type="GO" id="GO:0005634">
    <property type="term" value="C:nucleus"/>
    <property type="evidence" value="ECO:0007669"/>
    <property type="project" value="UniProtKB-SubCell"/>
</dbReference>
<reference evidence="7" key="2">
    <citation type="submission" date="2023-05" db="EMBL/GenBank/DDBJ databases">
        <authorList>
            <person name="Schelkunov M.I."/>
        </authorList>
    </citation>
    <scope>NUCLEOTIDE SEQUENCE</scope>
    <source>
        <strain evidence="7">Hsosn_3</strain>
        <tissue evidence="7">Leaf</tissue>
    </source>
</reference>
<accession>A0AAD8HZR1</accession>
<evidence type="ECO:0000256" key="5">
    <source>
        <dbReference type="SAM" id="MobiDB-lite"/>
    </source>
</evidence>
<keyword evidence="4" id="KW-0539">Nucleus</keyword>